<name>X5DW87_9BACT</name>
<dbReference type="Proteomes" id="UP000181981">
    <property type="component" value="Unassembled WGS sequence"/>
</dbReference>
<evidence type="ECO:0000313" key="25">
    <source>
        <dbReference type="Proteomes" id="UP000181981"/>
    </source>
</evidence>
<dbReference type="EC" id="3.1.1.32" evidence="6"/>
<dbReference type="RefSeq" id="WP_051567484.1">
    <property type="nucleotide sequence ID" value="NZ_FOHT01000027.1"/>
</dbReference>
<keyword evidence="8" id="KW-1134">Transmembrane beta strand</keyword>
<feature type="signal peptide" evidence="21">
    <location>
        <begin position="1"/>
        <end position="21"/>
    </location>
</feature>
<feature type="binding site" description="in dimeric form" evidence="20">
    <location>
        <position position="133"/>
    </location>
    <ligand>
        <name>Ca(2+)</name>
        <dbReference type="ChEBI" id="CHEBI:29108"/>
        <label>1</label>
    </ligand>
</feature>
<evidence type="ECO:0000256" key="2">
    <source>
        <dbReference type="ARBA" id="ARBA00001604"/>
    </source>
</evidence>
<dbReference type="PANTHER" id="PTHR40457">
    <property type="entry name" value="PHOSPHOLIPASE A1"/>
    <property type="match status" value="1"/>
</dbReference>
<evidence type="ECO:0000313" key="24">
    <source>
        <dbReference type="Proteomes" id="UP000023772"/>
    </source>
</evidence>
<keyword evidence="11 21" id="KW-0732">Signal</keyword>
<proteinExistence type="inferred from homology"/>
<keyword evidence="10 20" id="KW-0479">Metal-binding</keyword>
<comment type="catalytic activity">
    <reaction evidence="2">
        <text>a 1,2-diacyl-sn-glycero-3-phosphocholine + H2O = a 1-acyl-sn-glycero-3-phosphocholine + a fatty acid + H(+)</text>
        <dbReference type="Rhea" id="RHEA:15801"/>
        <dbReference type="ChEBI" id="CHEBI:15377"/>
        <dbReference type="ChEBI" id="CHEBI:15378"/>
        <dbReference type="ChEBI" id="CHEBI:28868"/>
        <dbReference type="ChEBI" id="CHEBI:57643"/>
        <dbReference type="ChEBI" id="CHEBI:58168"/>
        <dbReference type="EC" id="3.1.1.4"/>
    </reaction>
</comment>
<evidence type="ECO:0000256" key="9">
    <source>
        <dbReference type="ARBA" id="ARBA00022692"/>
    </source>
</evidence>
<dbReference type="InterPro" id="IPR036541">
    <property type="entry name" value="PLipase_A1_sf"/>
</dbReference>
<protein>
    <recommendedName>
        <fullName evidence="18">Phosphatidylcholine 1-acylhydrolase</fullName>
        <ecNumber evidence="6">3.1.1.32</ecNumber>
        <ecNumber evidence="7">3.1.1.4</ecNumber>
    </recommendedName>
</protein>
<evidence type="ECO:0000256" key="6">
    <source>
        <dbReference type="ARBA" id="ARBA00013179"/>
    </source>
</evidence>
<feature type="binding site" description="in dimeric form" evidence="20">
    <location>
        <position position="213"/>
    </location>
    <ligand>
        <name>Ca(2+)</name>
        <dbReference type="ChEBI" id="CHEBI:29108"/>
        <label>1</label>
    </ligand>
</feature>
<dbReference type="STRING" id="1168034.FH5T_00330"/>
<evidence type="ECO:0000256" key="21">
    <source>
        <dbReference type="SAM" id="SignalP"/>
    </source>
</evidence>
<comment type="cofactor">
    <cofactor evidence="20">
        <name>Ca(2+)</name>
        <dbReference type="ChEBI" id="CHEBI:29108"/>
    </cofactor>
    <text evidence="20">Binds 1 Ca(2+) ion per monomer.</text>
</comment>
<reference evidence="23 25" key="2">
    <citation type="submission" date="2016-10" db="EMBL/GenBank/DDBJ databases">
        <authorList>
            <person name="de Groot N.N."/>
        </authorList>
    </citation>
    <scope>NUCLEOTIDE SEQUENCE [LARGE SCALE GENOMIC DNA]</scope>
    <source>
        <strain evidence="23 25">DSM 25947</strain>
    </source>
</reference>
<accession>X5DW87</accession>
<evidence type="ECO:0000256" key="16">
    <source>
        <dbReference type="ARBA" id="ARBA00023136"/>
    </source>
</evidence>
<evidence type="ECO:0000256" key="4">
    <source>
        <dbReference type="ARBA" id="ARBA00010525"/>
    </source>
</evidence>
<dbReference type="GO" id="GO:0009279">
    <property type="term" value="C:cell outer membrane"/>
    <property type="evidence" value="ECO:0007669"/>
    <property type="project" value="UniProtKB-SubCell"/>
</dbReference>
<dbReference type="EMBL" id="FOHT01000027">
    <property type="protein sequence ID" value="SET88752.1"/>
    <property type="molecule type" value="Genomic_DNA"/>
</dbReference>
<dbReference type="HOGENOM" id="CLU_045813_1_0_10"/>
<keyword evidence="24" id="KW-1185">Reference proteome</keyword>
<dbReference type="KEGG" id="dori:FH5T_00330"/>
<dbReference type="eggNOG" id="COG2829">
    <property type="taxonomic scope" value="Bacteria"/>
</dbReference>
<dbReference type="GO" id="GO:0008970">
    <property type="term" value="F:phospholipase A1 activity"/>
    <property type="evidence" value="ECO:0007669"/>
    <property type="project" value="UniProtKB-EC"/>
</dbReference>
<evidence type="ECO:0000313" key="23">
    <source>
        <dbReference type="EMBL" id="SET88752.1"/>
    </source>
</evidence>
<dbReference type="SUPFAM" id="SSF56931">
    <property type="entry name" value="Outer membrane phospholipase A (OMPLA)"/>
    <property type="match status" value="1"/>
</dbReference>
<evidence type="ECO:0000256" key="11">
    <source>
        <dbReference type="ARBA" id="ARBA00022729"/>
    </source>
</evidence>
<comment type="subunit">
    <text evidence="5">Homodimer; dimerization is reversible, and the dimeric form is the active one.</text>
</comment>
<keyword evidence="17" id="KW-0998">Cell outer membrane</keyword>
<gene>
    <name evidence="22" type="ORF">FH5T_00330</name>
    <name evidence="23" type="ORF">SAMN05444285_12726</name>
</gene>
<evidence type="ECO:0000256" key="7">
    <source>
        <dbReference type="ARBA" id="ARBA00013278"/>
    </source>
</evidence>
<keyword evidence="13 20" id="KW-0106">Calcium</keyword>
<feature type="active site" description="Proton acceptor" evidence="19">
    <location>
        <position position="168"/>
    </location>
</feature>
<dbReference type="GO" id="GO:0016042">
    <property type="term" value="P:lipid catabolic process"/>
    <property type="evidence" value="ECO:0007669"/>
    <property type="project" value="UniProtKB-KW"/>
</dbReference>
<comment type="similarity">
    <text evidence="4">Belongs to the phospholipase A1 family.</text>
</comment>
<organism evidence="23 25">
    <name type="scientific">Draconibacterium orientale</name>
    <dbReference type="NCBI Taxonomy" id="1168034"/>
    <lineage>
        <taxon>Bacteria</taxon>
        <taxon>Pseudomonadati</taxon>
        <taxon>Bacteroidota</taxon>
        <taxon>Bacteroidia</taxon>
        <taxon>Marinilabiliales</taxon>
        <taxon>Prolixibacteraceae</taxon>
        <taxon>Draconibacterium</taxon>
    </lineage>
</organism>
<feature type="binding site" description="in dimeric form" evidence="20">
    <location>
        <position position="173"/>
    </location>
    <ligand>
        <name>Ca(2+)</name>
        <dbReference type="ChEBI" id="CHEBI:29108"/>
        <label>1</label>
    </ligand>
</feature>
<dbReference type="GO" id="GO:0004623">
    <property type="term" value="F:phospholipase A2 activity"/>
    <property type="evidence" value="ECO:0007669"/>
    <property type="project" value="UniProtKB-EC"/>
</dbReference>
<dbReference type="GO" id="GO:0005509">
    <property type="term" value="F:calcium ion binding"/>
    <property type="evidence" value="ECO:0007669"/>
    <property type="project" value="TreeGrafter"/>
</dbReference>
<evidence type="ECO:0000256" key="15">
    <source>
        <dbReference type="ARBA" id="ARBA00023098"/>
    </source>
</evidence>
<dbReference type="AlphaFoldDB" id="X5DW87"/>
<feature type="binding site" description="in dimeric form" evidence="20">
    <location>
        <position position="178"/>
    </location>
    <ligand>
        <name>Ca(2+)</name>
        <dbReference type="ChEBI" id="CHEBI:29108"/>
        <label>1</label>
    </ligand>
</feature>
<keyword evidence="9" id="KW-0812">Transmembrane</keyword>
<evidence type="ECO:0000256" key="3">
    <source>
        <dbReference type="ARBA" id="ARBA00004571"/>
    </source>
</evidence>
<dbReference type="CDD" id="cd00541">
    <property type="entry name" value="OMPLA"/>
    <property type="match status" value="1"/>
</dbReference>
<evidence type="ECO:0000256" key="18">
    <source>
        <dbReference type="ARBA" id="ARBA00032375"/>
    </source>
</evidence>
<evidence type="ECO:0000256" key="19">
    <source>
        <dbReference type="PIRSR" id="PIRSR603187-1"/>
    </source>
</evidence>
<dbReference type="Pfam" id="PF02253">
    <property type="entry name" value="PLA1"/>
    <property type="match status" value="1"/>
</dbReference>
<dbReference type="PRINTS" id="PR01486">
    <property type="entry name" value="PHPHLIPASEA1"/>
</dbReference>
<keyword evidence="15" id="KW-0443">Lipid metabolism</keyword>
<dbReference type="Gene3D" id="2.40.230.10">
    <property type="entry name" value="Phospholipase A1"/>
    <property type="match status" value="1"/>
</dbReference>
<keyword evidence="14" id="KW-0442">Lipid degradation</keyword>
<evidence type="ECO:0000256" key="17">
    <source>
        <dbReference type="ARBA" id="ARBA00023237"/>
    </source>
</evidence>
<comment type="subcellular location">
    <subcellularLocation>
        <location evidence="3">Cell outer membrane</location>
        <topology evidence="3">Multi-pass membrane protein</topology>
    </subcellularLocation>
</comment>
<evidence type="ECO:0000256" key="14">
    <source>
        <dbReference type="ARBA" id="ARBA00022963"/>
    </source>
</evidence>
<evidence type="ECO:0000256" key="20">
    <source>
        <dbReference type="PIRSR" id="PIRSR603187-2"/>
    </source>
</evidence>
<keyword evidence="16" id="KW-0472">Membrane</keyword>
<keyword evidence="12" id="KW-0378">Hydrolase</keyword>
<dbReference type="OrthoDB" id="188433at2"/>
<evidence type="ECO:0000256" key="10">
    <source>
        <dbReference type="ARBA" id="ARBA00022723"/>
    </source>
</evidence>
<evidence type="ECO:0000256" key="13">
    <source>
        <dbReference type="ARBA" id="ARBA00022837"/>
    </source>
</evidence>
<evidence type="ECO:0000256" key="8">
    <source>
        <dbReference type="ARBA" id="ARBA00022452"/>
    </source>
</evidence>
<evidence type="ECO:0000256" key="5">
    <source>
        <dbReference type="ARBA" id="ARBA00011702"/>
    </source>
</evidence>
<evidence type="ECO:0000313" key="22">
    <source>
        <dbReference type="EMBL" id="AHW58531.1"/>
    </source>
</evidence>
<evidence type="ECO:0000256" key="1">
    <source>
        <dbReference type="ARBA" id="ARBA00000111"/>
    </source>
</evidence>
<dbReference type="EMBL" id="CP007451">
    <property type="protein sequence ID" value="AHW58531.1"/>
    <property type="molecule type" value="Genomic_DNA"/>
</dbReference>
<comment type="catalytic activity">
    <reaction evidence="1">
        <text>a 1,2-diacyl-sn-glycero-3-phosphocholine + H2O = a 2-acyl-sn-glycero-3-phosphocholine + a fatty acid + H(+)</text>
        <dbReference type="Rhea" id="RHEA:18689"/>
        <dbReference type="ChEBI" id="CHEBI:15377"/>
        <dbReference type="ChEBI" id="CHEBI:15378"/>
        <dbReference type="ChEBI" id="CHEBI:28868"/>
        <dbReference type="ChEBI" id="CHEBI:57643"/>
        <dbReference type="ChEBI" id="CHEBI:57875"/>
        <dbReference type="EC" id="3.1.1.32"/>
    </reaction>
</comment>
<sequence length="300" mass="34471">MKITLTMLLMGLMFAGYNTFAQELFGQEKNTLADHWDIGDSENDDKDLFVIRTYKPVYVLVAKVSDNVNRMPHSANPERNIDESIPLNKTEQMFQLSLKTKVFNDVFGDKVGGDIWAAYTQVSFWQVFNTDLSRPFRETNYEPEVMFVLPVRYRLFGLDGVFLVGYNHQSNGRANPLSRSWNRIVAQVALEGKNASVVFKPWWRLPESDEKDDNPGIENYLGRSELLFAWGKGIHTVNCTARHSLRFGDNNRGSLRLAYSIKIIDNLRFRAQVFSGYGESMIDYNHRQTVVGFGLSLVEW</sequence>
<feature type="active site" description="Nucleophile" evidence="19">
    <location>
        <position position="170"/>
    </location>
</feature>
<evidence type="ECO:0000256" key="12">
    <source>
        <dbReference type="ARBA" id="ARBA00022801"/>
    </source>
</evidence>
<feature type="chain" id="PRO_5010515108" description="Phosphatidylcholine 1-acylhydrolase" evidence="21">
    <location>
        <begin position="22"/>
        <end position="300"/>
    </location>
</feature>
<dbReference type="PANTHER" id="PTHR40457:SF1">
    <property type="entry name" value="PHOSPHOLIPASE A1"/>
    <property type="match status" value="1"/>
</dbReference>
<dbReference type="InterPro" id="IPR003187">
    <property type="entry name" value="PLipase_A1"/>
</dbReference>
<dbReference type="Proteomes" id="UP000023772">
    <property type="component" value="Chromosome"/>
</dbReference>
<dbReference type="EC" id="3.1.1.4" evidence="7"/>
<reference evidence="22 24" key="1">
    <citation type="submission" date="2014-03" db="EMBL/GenBank/DDBJ databases">
        <title>Complete genome sequence of a deeply braunched marine Bacteroidia bacterium Draconibacterium orientale type strain FH5T.</title>
        <authorList>
            <person name="Li X."/>
            <person name="Wang X."/>
            <person name="Xie Z."/>
            <person name="Du Z."/>
            <person name="Chen G."/>
        </authorList>
    </citation>
    <scope>NUCLEOTIDE SEQUENCE [LARGE SCALE GENOMIC DNA]</scope>
    <source>
        <strain evidence="22 24">FH5</strain>
    </source>
</reference>